<evidence type="ECO:0000313" key="6">
    <source>
        <dbReference type="Proteomes" id="UP000279833"/>
    </source>
</evidence>
<dbReference type="PANTHER" id="PTHR23119">
    <property type="entry name" value="DISCS LARGE"/>
    <property type="match status" value="1"/>
</dbReference>
<dbReference type="InterPro" id="IPR001478">
    <property type="entry name" value="PDZ"/>
</dbReference>
<dbReference type="AlphaFoldDB" id="A0A183JE00"/>
<keyword evidence="2" id="KW-0472">Membrane</keyword>
<feature type="region of interest" description="Disordered" evidence="3">
    <location>
        <begin position="152"/>
        <end position="195"/>
    </location>
</feature>
<organism evidence="7">
    <name type="scientific">Schistosoma curassoni</name>
    <dbReference type="NCBI Taxonomy" id="6186"/>
    <lineage>
        <taxon>Eukaryota</taxon>
        <taxon>Metazoa</taxon>
        <taxon>Spiralia</taxon>
        <taxon>Lophotrochozoa</taxon>
        <taxon>Platyhelminthes</taxon>
        <taxon>Trematoda</taxon>
        <taxon>Digenea</taxon>
        <taxon>Strigeidida</taxon>
        <taxon>Schistosomatoidea</taxon>
        <taxon>Schistosomatidae</taxon>
        <taxon>Schistosoma</taxon>
    </lineage>
</organism>
<feature type="compositionally biased region" description="Polar residues" evidence="3">
    <location>
        <begin position="158"/>
        <end position="192"/>
    </location>
</feature>
<feature type="domain" description="PDZ" evidence="4">
    <location>
        <begin position="267"/>
        <end position="399"/>
    </location>
</feature>
<dbReference type="Pfam" id="PF00595">
    <property type="entry name" value="PDZ"/>
    <property type="match status" value="1"/>
</dbReference>
<protein>
    <submittedName>
        <fullName evidence="7">PDZ domain-containing protein</fullName>
    </submittedName>
</protein>
<sequence length="435" mass="46110">MNVGNHKDDVDRSSEEIVERKAELAISEQYSLMSCSSSYSHPKPLVNPTKQIMKTLPTTVQPSNHQPSLSNQSLNAHNIESLASASTGSGGGVKSIECGASVTTTSLISGSLFDHRDSKHTLNSTTTNSANKLPHKSTSVHVSASMTEVIVEPKHQRSSNVNKPPNDFNNTTIQCNQKGSQSSIRQTSTGSRLSRRGVACAGGLQRVTAGCASLGRGHHSLQGSSKNSSQQKLTGNTKSQRSVQSSEFTNLGTRPTPPPKPGPLIVEVFLTRGTKSGLGFSITGGVGNETINGDSGIFVTKGGDLALSILAFASASDPPSSSIMPIRYMENPTSSRASPSSLIGLLTPGGVAETDGRIRIGDRIVQVNDIPLIDVTHEQAVRVLKQAGDQVRLVLVKHVNNYSSDQTSSTVNQISEIIDVFIFVSSIKNLQENST</sequence>
<dbReference type="GO" id="GO:0019901">
    <property type="term" value="F:protein kinase binding"/>
    <property type="evidence" value="ECO:0007669"/>
    <property type="project" value="TreeGrafter"/>
</dbReference>
<evidence type="ECO:0000313" key="5">
    <source>
        <dbReference type="EMBL" id="VDO64507.1"/>
    </source>
</evidence>
<dbReference type="Gene3D" id="2.30.42.10">
    <property type="match status" value="2"/>
</dbReference>
<accession>A0A183JE00</accession>
<keyword evidence="6" id="KW-1185">Reference proteome</keyword>
<dbReference type="SMART" id="SM00228">
    <property type="entry name" value="PDZ"/>
    <property type="match status" value="1"/>
</dbReference>
<dbReference type="EMBL" id="UZAK01000679">
    <property type="protein sequence ID" value="VDO64507.1"/>
    <property type="molecule type" value="Genomic_DNA"/>
</dbReference>
<evidence type="ECO:0000259" key="4">
    <source>
        <dbReference type="PROSITE" id="PS50106"/>
    </source>
</evidence>
<dbReference type="InterPro" id="IPR050614">
    <property type="entry name" value="Synaptic_Scaffolding_LAP-MAGUK"/>
</dbReference>
<feature type="compositionally biased region" description="Polar residues" evidence="3">
    <location>
        <begin position="221"/>
        <end position="251"/>
    </location>
</feature>
<reference evidence="5 6" key="2">
    <citation type="submission" date="2018-11" db="EMBL/GenBank/DDBJ databases">
        <authorList>
            <consortium name="Pathogen Informatics"/>
        </authorList>
    </citation>
    <scope>NUCLEOTIDE SEQUENCE [LARGE SCALE GENOMIC DNA]</scope>
    <source>
        <strain evidence="5">Dakar</strain>
        <strain evidence="6">Dakar, Senegal</strain>
    </source>
</reference>
<dbReference type="PANTHER" id="PTHR23119:SF51">
    <property type="entry name" value="DISKS LARGE 1 TUMOR SUPPRESSOR PROTEIN"/>
    <property type="match status" value="1"/>
</dbReference>
<dbReference type="GO" id="GO:0097120">
    <property type="term" value="P:receptor localization to synapse"/>
    <property type="evidence" value="ECO:0007669"/>
    <property type="project" value="TreeGrafter"/>
</dbReference>
<name>A0A183JE00_9TREM</name>
<comment type="subcellular location">
    <subcellularLocation>
        <location evidence="1">Membrane</location>
    </subcellularLocation>
</comment>
<dbReference type="GO" id="GO:0045197">
    <property type="term" value="P:establishment or maintenance of epithelial cell apical/basal polarity"/>
    <property type="evidence" value="ECO:0007669"/>
    <property type="project" value="TreeGrafter"/>
</dbReference>
<dbReference type="GO" id="GO:0030054">
    <property type="term" value="C:cell junction"/>
    <property type="evidence" value="ECO:0007669"/>
    <property type="project" value="TreeGrafter"/>
</dbReference>
<evidence type="ECO:0000256" key="1">
    <source>
        <dbReference type="ARBA" id="ARBA00004370"/>
    </source>
</evidence>
<evidence type="ECO:0000256" key="2">
    <source>
        <dbReference type="ARBA" id="ARBA00023136"/>
    </source>
</evidence>
<dbReference type="GO" id="GO:0098609">
    <property type="term" value="P:cell-cell adhesion"/>
    <property type="evidence" value="ECO:0007669"/>
    <property type="project" value="TreeGrafter"/>
</dbReference>
<evidence type="ECO:0000313" key="7">
    <source>
        <dbReference type="WBParaSite" id="SCUD_0000091201-mRNA-1"/>
    </source>
</evidence>
<dbReference type="WBParaSite" id="SCUD_0000091201-mRNA-1">
    <property type="protein sequence ID" value="SCUD_0000091201-mRNA-1"/>
    <property type="gene ID" value="SCUD_0000091201"/>
</dbReference>
<reference evidence="7" key="1">
    <citation type="submission" date="2016-06" db="UniProtKB">
        <authorList>
            <consortium name="WormBaseParasite"/>
        </authorList>
    </citation>
    <scope>IDENTIFICATION</scope>
</reference>
<dbReference type="GO" id="GO:0016323">
    <property type="term" value="C:basolateral plasma membrane"/>
    <property type="evidence" value="ECO:0007669"/>
    <property type="project" value="TreeGrafter"/>
</dbReference>
<gene>
    <name evidence="5" type="ORF">SCUD_LOCUS913</name>
</gene>
<dbReference type="PROSITE" id="PS50106">
    <property type="entry name" value="PDZ"/>
    <property type="match status" value="1"/>
</dbReference>
<dbReference type="STRING" id="6186.A0A183JE00"/>
<dbReference type="Proteomes" id="UP000279833">
    <property type="component" value="Unassembled WGS sequence"/>
</dbReference>
<evidence type="ECO:0000256" key="3">
    <source>
        <dbReference type="SAM" id="MobiDB-lite"/>
    </source>
</evidence>
<dbReference type="GO" id="GO:0043113">
    <property type="term" value="P:receptor clustering"/>
    <property type="evidence" value="ECO:0007669"/>
    <property type="project" value="TreeGrafter"/>
</dbReference>
<proteinExistence type="predicted"/>
<feature type="region of interest" description="Disordered" evidence="3">
    <location>
        <begin position="217"/>
        <end position="262"/>
    </location>
</feature>
<dbReference type="InterPro" id="IPR036034">
    <property type="entry name" value="PDZ_sf"/>
</dbReference>
<dbReference type="SUPFAM" id="SSF50156">
    <property type="entry name" value="PDZ domain-like"/>
    <property type="match status" value="2"/>
</dbReference>